<comment type="caution">
    <text evidence="3">The sequence shown here is derived from an EMBL/GenBank/DDBJ whole genome shotgun (WGS) entry which is preliminary data.</text>
</comment>
<dbReference type="PROSITE" id="PS00662">
    <property type="entry name" value="T2SP_E"/>
    <property type="match status" value="1"/>
</dbReference>
<dbReference type="PANTHER" id="PTHR30486:SF15">
    <property type="entry name" value="TYPE II_IV SECRETION SYSTEM ATPASE"/>
    <property type="match status" value="1"/>
</dbReference>
<dbReference type="InterPro" id="IPR027417">
    <property type="entry name" value="P-loop_NTPase"/>
</dbReference>
<sequence>MEQTLGYRIKEELLERLDFSRELTDEEVLNEIEERVLNLSTEEYLSITEKKNLCIEIFNSVRRLGVLQQLIDDESISEIMVNGPDNIFIERDGHIQKFDGKIASEEELEDIIQQIVAKVNRTVNEAEPIVDARLQDGSRVNVVLPPVALGGAVVTIRKFPKVPMTMKRLLEYETLSKEAADFIRILVETGCNIIVSGGTSSGKTSFLNALADYIPREERVIIIEDSAELQLFGIPNLVQMETRNANVEGRGEIGIGDLIKSSLRMRPDRILVGEVRDGKAAIMLLNAFNTGHYGESTIHANSAEDTISRLETLVLTGANIPLDAAKRQIVSAIDYIVYLGRLKDGRRKVLEISEIYKDDKGDIALNQIFEYEADKGLIRCGSPKRMSKFEMAGFNKDELFGI</sequence>
<evidence type="ECO:0000256" key="1">
    <source>
        <dbReference type="ARBA" id="ARBA00006611"/>
    </source>
</evidence>
<reference evidence="3 4" key="1">
    <citation type="submission" date="2021-01" db="EMBL/GenBank/DDBJ databases">
        <title>Isolation and description of Catonella massiliensis sp. nov., a novel Catonella species, isolated from a stable periodontitis subject.</title>
        <authorList>
            <person name="Antezack A."/>
            <person name="Boxberger M."/>
            <person name="La Scola B."/>
            <person name="Monnet-Corti V."/>
        </authorList>
    </citation>
    <scope>NUCLEOTIDE SEQUENCE [LARGE SCALE GENOMIC DNA]</scope>
    <source>
        <strain evidence="3 4">Marseille-Q4567</strain>
    </source>
</reference>
<protein>
    <submittedName>
        <fullName evidence="3">CpaF family protein</fullName>
    </submittedName>
</protein>
<comment type="similarity">
    <text evidence="1">Belongs to the GSP E family.</text>
</comment>
<dbReference type="Gene3D" id="3.40.50.300">
    <property type="entry name" value="P-loop containing nucleotide triphosphate hydrolases"/>
    <property type="match status" value="1"/>
</dbReference>
<dbReference type="InterPro" id="IPR050921">
    <property type="entry name" value="T4SS_GSP_E_ATPase"/>
</dbReference>
<evidence type="ECO:0000259" key="2">
    <source>
        <dbReference type="PROSITE" id="PS00662"/>
    </source>
</evidence>
<dbReference type="RefSeq" id="WP_208428565.1">
    <property type="nucleotide sequence ID" value="NZ_JAEPRJ010000001.1"/>
</dbReference>
<name>A0ABS1IYT8_9FIRM</name>
<evidence type="ECO:0000313" key="3">
    <source>
        <dbReference type="EMBL" id="MBK5897056.1"/>
    </source>
</evidence>
<dbReference type="InterPro" id="IPR001482">
    <property type="entry name" value="T2SS/T4SS_dom"/>
</dbReference>
<proteinExistence type="inferred from homology"/>
<dbReference type="Proteomes" id="UP000604730">
    <property type="component" value="Unassembled WGS sequence"/>
</dbReference>
<dbReference type="PANTHER" id="PTHR30486">
    <property type="entry name" value="TWITCHING MOTILITY PROTEIN PILT"/>
    <property type="match status" value="1"/>
</dbReference>
<gene>
    <name evidence="3" type="ORF">JJN12_04550</name>
</gene>
<evidence type="ECO:0000313" key="4">
    <source>
        <dbReference type="Proteomes" id="UP000604730"/>
    </source>
</evidence>
<feature type="domain" description="Bacterial type II secretion system protein E" evidence="2">
    <location>
        <begin position="263"/>
        <end position="277"/>
    </location>
</feature>
<dbReference type="EMBL" id="JAEPRJ010000001">
    <property type="protein sequence ID" value="MBK5897056.1"/>
    <property type="molecule type" value="Genomic_DNA"/>
</dbReference>
<dbReference type="Pfam" id="PF00437">
    <property type="entry name" value="T2SSE"/>
    <property type="match status" value="1"/>
</dbReference>
<keyword evidence="4" id="KW-1185">Reference proteome</keyword>
<dbReference type="SUPFAM" id="SSF52540">
    <property type="entry name" value="P-loop containing nucleoside triphosphate hydrolases"/>
    <property type="match status" value="1"/>
</dbReference>
<dbReference type="CDD" id="cd01130">
    <property type="entry name" value="VirB11-like_ATPase"/>
    <property type="match status" value="1"/>
</dbReference>
<dbReference type="Gene3D" id="3.30.450.380">
    <property type="match status" value="1"/>
</dbReference>
<accession>A0ABS1IYT8</accession>
<organism evidence="3 4">
    <name type="scientific">Catonella massiliensis</name>
    <dbReference type="NCBI Taxonomy" id="2799636"/>
    <lineage>
        <taxon>Bacteria</taxon>
        <taxon>Bacillati</taxon>
        <taxon>Bacillota</taxon>
        <taxon>Clostridia</taxon>
        <taxon>Lachnospirales</taxon>
        <taxon>Lachnospiraceae</taxon>
        <taxon>Catonella</taxon>
    </lineage>
</organism>